<gene>
    <name evidence="1" type="ORF">M8818_001534</name>
</gene>
<name>A0ACC3SK09_9PEZI</name>
<proteinExistence type="predicted"/>
<reference evidence="1" key="1">
    <citation type="submission" date="2024-02" db="EMBL/GenBank/DDBJ databases">
        <title>Metagenome Assembled Genome of Zalaria obscura JY119.</title>
        <authorList>
            <person name="Vighnesh L."/>
            <person name="Jagadeeshwari U."/>
            <person name="Venkata Ramana C."/>
            <person name="Sasikala C."/>
        </authorList>
    </citation>
    <scope>NUCLEOTIDE SEQUENCE</scope>
    <source>
        <strain evidence="1">JY119</strain>
    </source>
</reference>
<keyword evidence="2" id="KW-1185">Reference proteome</keyword>
<evidence type="ECO:0000313" key="2">
    <source>
        <dbReference type="Proteomes" id="UP001320706"/>
    </source>
</evidence>
<dbReference type="Proteomes" id="UP001320706">
    <property type="component" value="Unassembled WGS sequence"/>
</dbReference>
<dbReference type="EMBL" id="JAMKPW020000006">
    <property type="protein sequence ID" value="KAK8217281.1"/>
    <property type="molecule type" value="Genomic_DNA"/>
</dbReference>
<organism evidence="1 2">
    <name type="scientific">Zalaria obscura</name>
    <dbReference type="NCBI Taxonomy" id="2024903"/>
    <lineage>
        <taxon>Eukaryota</taxon>
        <taxon>Fungi</taxon>
        <taxon>Dikarya</taxon>
        <taxon>Ascomycota</taxon>
        <taxon>Pezizomycotina</taxon>
        <taxon>Dothideomycetes</taxon>
        <taxon>Dothideomycetidae</taxon>
        <taxon>Dothideales</taxon>
        <taxon>Zalariaceae</taxon>
        <taxon>Zalaria</taxon>
    </lineage>
</organism>
<comment type="caution">
    <text evidence="1">The sequence shown here is derived from an EMBL/GenBank/DDBJ whole genome shotgun (WGS) entry which is preliminary data.</text>
</comment>
<sequence length="274" mass="31879">MLDHLDNEGDLCTLAPDLERDWFSRLLETLANRFYSPDDTIYTQRQQRKFLVQTKQAVRSVVQTIADIAQICCSPKACCATTQMCSEQRSTGRTWKEAQNGLIELDEEAEDVFGAFWGWLYNSGALPSRPLDDGYTYELAQDCYDLLSRLWLFANFRNIHLLKDQVINEIIGVWIWGLGADCFPESDVVNRVYENTMDGSPLRELLRDMLVYYQHMLDVIDPEVEDHQDFCSEFMRDVAVALAKNTQSRKRRARSETQWEEIDRCQYHVHPALN</sequence>
<accession>A0ACC3SK09</accession>
<protein>
    <submittedName>
        <fullName evidence="1">Uncharacterized protein</fullName>
    </submittedName>
</protein>
<evidence type="ECO:0000313" key="1">
    <source>
        <dbReference type="EMBL" id="KAK8217281.1"/>
    </source>
</evidence>